<keyword evidence="3" id="KW-1185">Reference proteome</keyword>
<dbReference type="EMBL" id="RSCK01000072">
    <property type="protein sequence ID" value="RUT05863.1"/>
    <property type="molecule type" value="Genomic_DNA"/>
</dbReference>
<dbReference type="PANTHER" id="PTHR33627">
    <property type="entry name" value="TRANSPOSASE"/>
    <property type="match status" value="1"/>
</dbReference>
<reference evidence="2 3" key="1">
    <citation type="journal article" date="2019" name="Genome Biol. Evol.">
        <title>Day and night: Metabolic profiles and evolutionary relationships of six axenic non-marine cyanobacteria.</title>
        <authorList>
            <person name="Will S.E."/>
            <person name="Henke P."/>
            <person name="Boedeker C."/>
            <person name="Huang S."/>
            <person name="Brinkmann H."/>
            <person name="Rohde M."/>
            <person name="Jarek M."/>
            <person name="Friedl T."/>
            <person name="Seufert S."/>
            <person name="Schumacher M."/>
            <person name="Overmann J."/>
            <person name="Neumann-Schaal M."/>
            <person name="Petersen J."/>
        </authorList>
    </citation>
    <scope>NUCLEOTIDE SEQUENCE [LARGE SCALE GENOMIC DNA]</scope>
    <source>
        <strain evidence="2 3">SAG 39.79</strain>
    </source>
</reference>
<sequence length="219" mass="24735">MMVAQLPQVDAQSPQTLQVEVESWAAQLEVVHARIAHHFVRAEPRQRVLAYLKGLLSNCQRKNGWQLAELMGEMTPDGMQRLLSTAKWDANSVRDDLQRYIVEHLGDLPAIGVLDETGFLKQGDKSVGVGRQYSGTAGRVENCQIGVFLGYATAKGFAFLDREIYLPKEWVNDQKRREETGVPEAVRFTTKPQLARVMLERALFGWSVFSLGKWGYGLW</sequence>
<organism evidence="2 3">
    <name type="scientific">Chroococcidiopsis cubana SAG 39.79</name>
    <dbReference type="NCBI Taxonomy" id="388085"/>
    <lineage>
        <taxon>Bacteria</taxon>
        <taxon>Bacillati</taxon>
        <taxon>Cyanobacteriota</taxon>
        <taxon>Cyanophyceae</taxon>
        <taxon>Chroococcidiopsidales</taxon>
        <taxon>Chroococcidiopsidaceae</taxon>
        <taxon>Chroococcidiopsis</taxon>
    </lineage>
</organism>
<evidence type="ECO:0000259" key="1">
    <source>
        <dbReference type="Pfam" id="PF13546"/>
    </source>
</evidence>
<dbReference type="NCBIfam" id="NF033540">
    <property type="entry name" value="transpos_IS701"/>
    <property type="match status" value="1"/>
</dbReference>
<dbReference type="Pfam" id="PF13546">
    <property type="entry name" value="DDE_5"/>
    <property type="match status" value="1"/>
</dbReference>
<dbReference type="AlphaFoldDB" id="A0AB37UCK9"/>
<feature type="domain" description="Transposase IS701-like DDE" evidence="1">
    <location>
        <begin position="37"/>
        <end position="206"/>
    </location>
</feature>
<gene>
    <name evidence="2" type="ORF">DSM107010_53930</name>
</gene>
<dbReference type="Proteomes" id="UP000282574">
    <property type="component" value="Unassembled WGS sequence"/>
</dbReference>
<dbReference type="PANTHER" id="PTHR33627:SF1">
    <property type="entry name" value="TRANSPOSASE"/>
    <property type="match status" value="1"/>
</dbReference>
<dbReference type="InterPro" id="IPR039365">
    <property type="entry name" value="IS701-like"/>
</dbReference>
<proteinExistence type="predicted"/>
<accession>A0AB37UCK9</accession>
<evidence type="ECO:0000313" key="3">
    <source>
        <dbReference type="Proteomes" id="UP000282574"/>
    </source>
</evidence>
<evidence type="ECO:0000313" key="2">
    <source>
        <dbReference type="EMBL" id="RUT05863.1"/>
    </source>
</evidence>
<name>A0AB37UCK9_9CYAN</name>
<comment type="caution">
    <text evidence="2">The sequence shown here is derived from an EMBL/GenBank/DDBJ whole genome shotgun (WGS) entry which is preliminary data.</text>
</comment>
<dbReference type="InterPro" id="IPR038721">
    <property type="entry name" value="IS701-like_DDE_dom"/>
</dbReference>
<protein>
    <recommendedName>
        <fullName evidence="1">Transposase IS701-like DDE domain-containing protein</fullName>
    </recommendedName>
</protein>